<dbReference type="Proteomes" id="UP000499080">
    <property type="component" value="Unassembled WGS sequence"/>
</dbReference>
<feature type="non-terminal residue" evidence="2">
    <location>
        <position position="1"/>
    </location>
</feature>
<keyword evidence="3" id="KW-1185">Reference proteome</keyword>
<accession>A0A4Y2Q862</accession>
<organism evidence="2 3">
    <name type="scientific">Araneus ventricosus</name>
    <name type="common">Orbweaver spider</name>
    <name type="synonym">Epeira ventricosa</name>
    <dbReference type="NCBI Taxonomy" id="182803"/>
    <lineage>
        <taxon>Eukaryota</taxon>
        <taxon>Metazoa</taxon>
        <taxon>Ecdysozoa</taxon>
        <taxon>Arthropoda</taxon>
        <taxon>Chelicerata</taxon>
        <taxon>Arachnida</taxon>
        <taxon>Araneae</taxon>
        <taxon>Araneomorphae</taxon>
        <taxon>Entelegynae</taxon>
        <taxon>Araneoidea</taxon>
        <taxon>Araneidae</taxon>
        <taxon>Araneus</taxon>
    </lineage>
</organism>
<dbReference type="AlphaFoldDB" id="A0A4Y2Q862"/>
<gene>
    <name evidence="2" type="ORF">AVEN_154612_1</name>
</gene>
<evidence type="ECO:0000256" key="1">
    <source>
        <dbReference type="SAM" id="MobiDB-lite"/>
    </source>
</evidence>
<feature type="region of interest" description="Disordered" evidence="1">
    <location>
        <begin position="1"/>
        <end position="30"/>
    </location>
</feature>
<reference evidence="2 3" key="1">
    <citation type="journal article" date="2019" name="Sci. Rep.">
        <title>Orb-weaving spider Araneus ventricosus genome elucidates the spidroin gene catalogue.</title>
        <authorList>
            <person name="Kono N."/>
            <person name="Nakamura H."/>
            <person name="Ohtoshi R."/>
            <person name="Moran D.A.P."/>
            <person name="Shinohara A."/>
            <person name="Yoshida Y."/>
            <person name="Fujiwara M."/>
            <person name="Mori M."/>
            <person name="Tomita M."/>
            <person name="Arakawa K."/>
        </authorList>
    </citation>
    <scope>NUCLEOTIDE SEQUENCE [LARGE SCALE GENOMIC DNA]</scope>
</reference>
<evidence type="ECO:0000313" key="3">
    <source>
        <dbReference type="Proteomes" id="UP000499080"/>
    </source>
</evidence>
<proteinExistence type="predicted"/>
<dbReference type="EMBL" id="BGPR01297711">
    <property type="protein sequence ID" value="GBN59432.1"/>
    <property type="molecule type" value="Genomic_DNA"/>
</dbReference>
<name>A0A4Y2Q862_ARAVE</name>
<evidence type="ECO:0000313" key="2">
    <source>
        <dbReference type="EMBL" id="GBN59432.1"/>
    </source>
</evidence>
<protein>
    <submittedName>
        <fullName evidence="2">Uncharacterized protein</fullName>
    </submittedName>
</protein>
<comment type="caution">
    <text evidence="2">The sequence shown here is derived from an EMBL/GenBank/DDBJ whole genome shotgun (WGS) entry which is preliminary data.</text>
</comment>
<sequence length="60" mass="6313">HGEDLSFTPERIRVSEGTTGSGYVRSDLDPLIGTDPLGHARIKVTGSFGPGPNETGPEHP</sequence>